<dbReference type="Pfam" id="PF01381">
    <property type="entry name" value="HTH_3"/>
    <property type="match status" value="1"/>
</dbReference>
<feature type="domain" description="HTH cro/C1-type" evidence="2">
    <location>
        <begin position="7"/>
        <end position="61"/>
    </location>
</feature>
<dbReference type="PANTHER" id="PTHR46797">
    <property type="entry name" value="HTH-TYPE TRANSCRIPTIONAL REGULATOR"/>
    <property type="match status" value="1"/>
</dbReference>
<dbReference type="EMBL" id="CP119313">
    <property type="protein sequence ID" value="WEK18670.1"/>
    <property type="molecule type" value="Genomic_DNA"/>
</dbReference>
<evidence type="ECO:0000256" key="1">
    <source>
        <dbReference type="ARBA" id="ARBA00023125"/>
    </source>
</evidence>
<evidence type="ECO:0000259" key="2">
    <source>
        <dbReference type="PROSITE" id="PS50943"/>
    </source>
</evidence>
<dbReference type="InterPro" id="IPR050807">
    <property type="entry name" value="TransReg_Diox_bact_type"/>
</dbReference>
<dbReference type="GO" id="GO:0003700">
    <property type="term" value="F:DNA-binding transcription factor activity"/>
    <property type="evidence" value="ECO:0007669"/>
    <property type="project" value="TreeGrafter"/>
</dbReference>
<proteinExistence type="predicted"/>
<dbReference type="SMART" id="SM00530">
    <property type="entry name" value="HTH_XRE"/>
    <property type="match status" value="1"/>
</dbReference>
<dbReference type="AlphaFoldDB" id="A0AAJ5W7T9"/>
<evidence type="ECO:0000313" key="4">
    <source>
        <dbReference type="Proteomes" id="UP001214530"/>
    </source>
</evidence>
<gene>
    <name evidence="3" type="ORF">P0Y49_17935</name>
</gene>
<dbReference type="GO" id="GO:0003677">
    <property type="term" value="F:DNA binding"/>
    <property type="evidence" value="ECO:0007669"/>
    <property type="project" value="UniProtKB-KW"/>
</dbReference>
<name>A0AAJ5W7T9_9SPHI</name>
<dbReference type="CDD" id="cd00093">
    <property type="entry name" value="HTH_XRE"/>
    <property type="match status" value="1"/>
</dbReference>
<keyword evidence="1" id="KW-0238">DNA-binding</keyword>
<dbReference type="PANTHER" id="PTHR46797:SF1">
    <property type="entry name" value="METHYLPHOSPHONATE SYNTHASE"/>
    <property type="match status" value="1"/>
</dbReference>
<sequence length="94" mass="10687">MDIGSTIKRLRIKKGFKQNEFADKCDLTQAYLSKIESNQKEPALSVLKTIASALQIPLPVLFFHSLTEEDVDPKKRDSFKIILPSIQGMIESFF</sequence>
<organism evidence="3 4">
    <name type="scientific">Candidatus Pedobacter colombiensis</name>
    <dbReference type="NCBI Taxonomy" id="3121371"/>
    <lineage>
        <taxon>Bacteria</taxon>
        <taxon>Pseudomonadati</taxon>
        <taxon>Bacteroidota</taxon>
        <taxon>Sphingobacteriia</taxon>
        <taxon>Sphingobacteriales</taxon>
        <taxon>Sphingobacteriaceae</taxon>
        <taxon>Pedobacter</taxon>
    </lineage>
</organism>
<dbReference type="InterPro" id="IPR001387">
    <property type="entry name" value="Cro/C1-type_HTH"/>
</dbReference>
<dbReference type="InterPro" id="IPR010982">
    <property type="entry name" value="Lambda_DNA-bd_dom_sf"/>
</dbReference>
<dbReference type="GO" id="GO:0005829">
    <property type="term" value="C:cytosol"/>
    <property type="evidence" value="ECO:0007669"/>
    <property type="project" value="TreeGrafter"/>
</dbReference>
<dbReference type="SUPFAM" id="SSF47413">
    <property type="entry name" value="lambda repressor-like DNA-binding domains"/>
    <property type="match status" value="1"/>
</dbReference>
<accession>A0AAJ5W7T9</accession>
<dbReference type="Proteomes" id="UP001214530">
    <property type="component" value="Chromosome"/>
</dbReference>
<evidence type="ECO:0000313" key="3">
    <source>
        <dbReference type="EMBL" id="WEK18670.1"/>
    </source>
</evidence>
<protein>
    <submittedName>
        <fullName evidence="3">Helix-turn-helix transcriptional regulator</fullName>
    </submittedName>
</protein>
<reference evidence="3" key="1">
    <citation type="submission" date="2023-03" db="EMBL/GenBank/DDBJ databases">
        <title>Andean soil-derived lignocellulolytic bacterial consortium as a source of novel taxa and putative plastic-active enzymes.</title>
        <authorList>
            <person name="Diaz-Garcia L."/>
            <person name="Chuvochina M."/>
            <person name="Feuerriegel G."/>
            <person name="Bunk B."/>
            <person name="Sproer C."/>
            <person name="Streit W.R."/>
            <person name="Rodriguez L.M."/>
            <person name="Overmann J."/>
            <person name="Jimenez D.J."/>
        </authorList>
    </citation>
    <scope>NUCLEOTIDE SEQUENCE</scope>
    <source>
        <strain evidence="3">MAG 3858</strain>
    </source>
</reference>
<dbReference type="PROSITE" id="PS50943">
    <property type="entry name" value="HTH_CROC1"/>
    <property type="match status" value="1"/>
</dbReference>
<dbReference type="Gene3D" id="1.10.260.40">
    <property type="entry name" value="lambda repressor-like DNA-binding domains"/>
    <property type="match status" value="1"/>
</dbReference>